<dbReference type="EMBL" id="JAOPKB010000015">
    <property type="protein sequence ID" value="MCU4975000.1"/>
    <property type="molecule type" value="Genomic_DNA"/>
</dbReference>
<evidence type="ECO:0000259" key="3">
    <source>
        <dbReference type="SMART" id="SM00460"/>
    </source>
</evidence>
<keyword evidence="2" id="KW-1133">Transmembrane helix</keyword>
<dbReference type="PANTHER" id="PTHR42736">
    <property type="entry name" value="PROTEIN-GLUTAMINE GAMMA-GLUTAMYLTRANSFERASE"/>
    <property type="match status" value="1"/>
</dbReference>
<dbReference type="PANTHER" id="PTHR42736:SF1">
    <property type="entry name" value="PROTEIN-GLUTAMINE GAMMA-GLUTAMYLTRANSFERASE"/>
    <property type="match status" value="1"/>
</dbReference>
<accession>A0ABT2QJ99</accession>
<keyword evidence="2" id="KW-0472">Membrane</keyword>
<feature type="region of interest" description="Disordered" evidence="1">
    <location>
        <begin position="376"/>
        <end position="513"/>
    </location>
</feature>
<keyword evidence="2" id="KW-0812">Transmembrane</keyword>
<dbReference type="InterPro" id="IPR038765">
    <property type="entry name" value="Papain-like_cys_pep_sf"/>
</dbReference>
<feature type="transmembrane region" description="Helical" evidence="2">
    <location>
        <begin position="723"/>
        <end position="744"/>
    </location>
</feature>
<dbReference type="Gene3D" id="3.10.620.30">
    <property type="match status" value="1"/>
</dbReference>
<dbReference type="InterPro" id="IPR052901">
    <property type="entry name" value="Bact_TGase-like"/>
</dbReference>
<proteinExistence type="predicted"/>
<protein>
    <recommendedName>
        <fullName evidence="3">Transglutaminase-like domain-containing protein</fullName>
    </recommendedName>
</protein>
<dbReference type="Pfam" id="PF01841">
    <property type="entry name" value="Transglut_core"/>
    <property type="match status" value="1"/>
</dbReference>
<feature type="compositionally biased region" description="Acidic residues" evidence="1">
    <location>
        <begin position="392"/>
        <end position="483"/>
    </location>
</feature>
<evidence type="ECO:0000256" key="2">
    <source>
        <dbReference type="SAM" id="Phobius"/>
    </source>
</evidence>
<feature type="region of interest" description="Disordered" evidence="1">
    <location>
        <begin position="836"/>
        <end position="863"/>
    </location>
</feature>
<comment type="caution">
    <text evidence="4">The sequence shown here is derived from an EMBL/GenBank/DDBJ whole genome shotgun (WGS) entry which is preliminary data.</text>
</comment>
<dbReference type="Proteomes" id="UP001320972">
    <property type="component" value="Unassembled WGS sequence"/>
</dbReference>
<name>A0ABT2QJ99_9EURY</name>
<dbReference type="RefSeq" id="WP_338008879.1">
    <property type="nucleotide sequence ID" value="NZ_JAOPKB010000015.1"/>
</dbReference>
<evidence type="ECO:0000313" key="5">
    <source>
        <dbReference type="Proteomes" id="UP001320972"/>
    </source>
</evidence>
<feature type="compositionally biased region" description="Low complexity" evidence="1">
    <location>
        <begin position="845"/>
        <end position="863"/>
    </location>
</feature>
<sequence length="952" mass="101571">MAGSDRDGEGRRLGEFAVALLCLGALSLIAVALASTGGALGTADIVGTNETDDDMGAVDQPNLIGSGSLGNADRNPVGAGIGDGPNPFVADSDEVQFVAIGDRPAYWRVDAYGEYDDGAWLRTGDATQFDGERRPLGSASTTETYYVSLEHEAAALPTAWEPARVTGDSTFFLSSEQGIHPQTELSAGNTYTVERYHYDITPAGLQNSWGAYPVSVERQYTHVPESVPERVETRSAEITADAETPYETVLAITDWMEENRQYDREATHTEGDPVDAFLYEMEAGNAEYMASSTAIMLRSEGVPARYVTGYAPGEASPDDDGRYAVRGVNAHAWTEVYFAGYGWVPIDPTPADQRVTTETDTIDPDGELVEQTPTMETLLNPPELPDGPSSIDLDDPDDPTPDPDEEQDDPDPGDESDDETNSEDDETNSEDDDPDHGDDSDDESDDETNGEDDESDHGDDSDDETNSEDDETNGEDTEQETDEGLTINLSTVPPAPGTDVTATIRDVDGPLSDATVRFDGETVGTTDADGEVTGTVPYQETLTVEVTPSDDDEQATATFPVATDVTIVPEPLPLVSGGEATVSAQVSGEPLPDAPLSIDDEPVGTTDESGAVTIAVPETAEQGEHTLTVNRDGISGERTVTAGPLTLTPESETVLALPGQAMTVTATVGETPVAGVEIRDGDTVVATTDADGQATVDAPYSPEATVTGAYAGQETTVTIENRLLPVTLGGGLLIGTIGVLGLVVRRRSAQLVRVRRRVALRVHRGINAGVETILWLEDVLATAPSLIGEMYGSLLDRVTRLSGLTVATLWRQGPKALIAGIRAIFSRITALLSREKQESDRSRSPSDTTDQAAETTSDTGRTTADTLRQAWARFVHLVLRRIDPSLTPGDIERRAVGIGFPREPVERLTDTVRVVEFGRGDPDKGLEDVTAALTEIEETETDQELDRSEDGR</sequence>
<evidence type="ECO:0000313" key="4">
    <source>
        <dbReference type="EMBL" id="MCU4975000.1"/>
    </source>
</evidence>
<organism evidence="4 5">
    <name type="scientific">Natronoglomus mannanivorans</name>
    <dbReference type="NCBI Taxonomy" id="2979990"/>
    <lineage>
        <taxon>Archaea</taxon>
        <taxon>Methanobacteriati</taxon>
        <taxon>Methanobacteriota</taxon>
        <taxon>Stenosarchaea group</taxon>
        <taxon>Halobacteria</taxon>
        <taxon>Halobacteriales</taxon>
        <taxon>Natrialbaceae</taxon>
        <taxon>Natronoglomus</taxon>
    </lineage>
</organism>
<reference evidence="4 5" key="1">
    <citation type="submission" date="2022-09" db="EMBL/GenBank/DDBJ databases">
        <title>Enrichment on poylsaccharides allowed isolation of novel metabolic and taxonomic groups of Haloarchaea.</title>
        <authorList>
            <person name="Sorokin D.Y."/>
            <person name="Elcheninov A.G."/>
            <person name="Khizhniak T.V."/>
            <person name="Kolganova T.V."/>
            <person name="Kublanov I.V."/>
        </authorList>
    </citation>
    <scope>NUCLEOTIDE SEQUENCE [LARGE SCALE GENOMIC DNA]</scope>
    <source>
        <strain evidence="4 5">AArc-m2/3/4</strain>
    </source>
</reference>
<dbReference type="InterPro" id="IPR002931">
    <property type="entry name" value="Transglutaminase-like"/>
</dbReference>
<dbReference type="SMART" id="SM00460">
    <property type="entry name" value="TGc"/>
    <property type="match status" value="1"/>
</dbReference>
<keyword evidence="5" id="KW-1185">Reference proteome</keyword>
<evidence type="ECO:0000256" key="1">
    <source>
        <dbReference type="SAM" id="MobiDB-lite"/>
    </source>
</evidence>
<dbReference type="SUPFAM" id="SSF54001">
    <property type="entry name" value="Cysteine proteinases"/>
    <property type="match status" value="1"/>
</dbReference>
<gene>
    <name evidence="4" type="ORF">OB955_20015</name>
</gene>
<feature type="domain" description="Transglutaminase-like" evidence="3">
    <location>
        <begin position="278"/>
        <end position="350"/>
    </location>
</feature>